<dbReference type="Pfam" id="PF03334">
    <property type="entry name" value="PhaG_MnhG_YufB"/>
    <property type="match status" value="1"/>
</dbReference>
<accession>A0ABX1AGN6</accession>
<organism evidence="3 4">
    <name type="scientific">Streptomyces spiramenti</name>
    <dbReference type="NCBI Taxonomy" id="2720606"/>
    <lineage>
        <taxon>Bacteria</taxon>
        <taxon>Bacillati</taxon>
        <taxon>Actinomycetota</taxon>
        <taxon>Actinomycetes</taxon>
        <taxon>Kitasatosporales</taxon>
        <taxon>Streptomycetaceae</taxon>
        <taxon>Streptomyces</taxon>
    </lineage>
</organism>
<feature type="transmembrane region" description="Helical" evidence="2">
    <location>
        <begin position="37"/>
        <end position="56"/>
    </location>
</feature>
<dbReference type="InterPro" id="IPR005133">
    <property type="entry name" value="PhaG_MnhG_YufB"/>
</dbReference>
<evidence type="ECO:0000313" key="4">
    <source>
        <dbReference type="Proteomes" id="UP000746503"/>
    </source>
</evidence>
<sequence>MTAFLDVLGQAMAVLGGLVFVAAGVGLLRLRDPYMRTSAVATAAGVGVVLVVGGSVLTSPTVSDLAKLFIAVVLQLATSAVGGMTLARAAVLSGHAFADGTDTAALEPGERPGHG</sequence>
<reference evidence="3 4" key="1">
    <citation type="submission" date="2020-03" db="EMBL/GenBank/DDBJ databases">
        <title>Draft genome of Streptomyces sp. ventii, isolated from the Axial Seamount in the Pacific Ocean, and resequencing of the two type strains Streptomyces lonarensis strain NCL 716 and Streptomyces bohaiensis strain 11A07.</title>
        <authorList>
            <person name="Loughran R.M."/>
            <person name="Pfannmuller K.M."/>
            <person name="Wasson B.J."/>
            <person name="Deadmond M.C."/>
            <person name="Paddock B.E."/>
            <person name="Koyack M.J."/>
            <person name="Gallegos D.A."/>
            <person name="Mitchell E.A."/>
            <person name="Ushijima B."/>
            <person name="Saw J.H."/>
            <person name="Mcphail K.L."/>
            <person name="Videau P."/>
        </authorList>
    </citation>
    <scope>NUCLEOTIDE SEQUENCE [LARGE SCALE GENOMIC DNA]</scope>
    <source>
        <strain evidence="4">5675061</strain>
    </source>
</reference>
<dbReference type="EMBL" id="JAAVJB010000003">
    <property type="protein sequence ID" value="NJP64851.1"/>
    <property type="molecule type" value="Genomic_DNA"/>
</dbReference>
<proteinExistence type="inferred from homology"/>
<feature type="transmembrane region" description="Helical" evidence="2">
    <location>
        <begin position="12"/>
        <end position="30"/>
    </location>
</feature>
<dbReference type="Proteomes" id="UP000746503">
    <property type="component" value="Unassembled WGS sequence"/>
</dbReference>
<protein>
    <submittedName>
        <fullName evidence="3">Monovalent cation/H(+) antiporter subunit G</fullName>
    </submittedName>
</protein>
<comment type="similarity">
    <text evidence="1">Belongs to the CPA3 antiporters (TC 2.A.63) subunit G family.</text>
</comment>
<keyword evidence="2" id="KW-0812">Transmembrane</keyword>
<keyword evidence="2" id="KW-1133">Transmembrane helix</keyword>
<feature type="transmembrane region" description="Helical" evidence="2">
    <location>
        <begin position="68"/>
        <end position="87"/>
    </location>
</feature>
<evidence type="ECO:0000256" key="1">
    <source>
        <dbReference type="ARBA" id="ARBA00008404"/>
    </source>
</evidence>
<keyword evidence="4" id="KW-1185">Reference proteome</keyword>
<keyword evidence="2" id="KW-0472">Membrane</keyword>
<evidence type="ECO:0000313" key="3">
    <source>
        <dbReference type="EMBL" id="NJP64851.1"/>
    </source>
</evidence>
<comment type="caution">
    <text evidence="3">The sequence shown here is derived from an EMBL/GenBank/DDBJ whole genome shotgun (WGS) entry which is preliminary data.</text>
</comment>
<dbReference type="RefSeq" id="WP_167931378.1">
    <property type="nucleotide sequence ID" value="NZ_JAAVJB010000003.1"/>
</dbReference>
<gene>
    <name evidence="3" type="ORF">HCJ92_00760</name>
</gene>
<dbReference type="PANTHER" id="PTHR34703:SF1">
    <property type="entry name" value="ANTIPORTER SUBUNIT MNHG2-RELATED"/>
    <property type="match status" value="1"/>
</dbReference>
<evidence type="ECO:0000256" key="2">
    <source>
        <dbReference type="SAM" id="Phobius"/>
    </source>
</evidence>
<name>A0ABX1AGN6_9ACTN</name>
<dbReference type="PANTHER" id="PTHR34703">
    <property type="entry name" value="ANTIPORTER SUBUNIT MNHG2-RELATED"/>
    <property type="match status" value="1"/>
</dbReference>